<feature type="region of interest" description="Disordered" evidence="2">
    <location>
        <begin position="89"/>
        <end position="109"/>
    </location>
</feature>
<proteinExistence type="predicted"/>
<organism evidence="3">
    <name type="scientific">Chaetoceros debilis</name>
    <dbReference type="NCBI Taxonomy" id="122233"/>
    <lineage>
        <taxon>Eukaryota</taxon>
        <taxon>Sar</taxon>
        <taxon>Stramenopiles</taxon>
        <taxon>Ochrophyta</taxon>
        <taxon>Bacillariophyta</taxon>
        <taxon>Coscinodiscophyceae</taxon>
        <taxon>Chaetocerotophycidae</taxon>
        <taxon>Chaetocerotales</taxon>
        <taxon>Chaetocerotaceae</taxon>
        <taxon>Chaetoceros</taxon>
    </lineage>
</organism>
<evidence type="ECO:0000256" key="2">
    <source>
        <dbReference type="SAM" id="MobiDB-lite"/>
    </source>
</evidence>
<dbReference type="EMBL" id="HBIO01005804">
    <property type="protein sequence ID" value="CAE0459324.1"/>
    <property type="molecule type" value="Transcribed_RNA"/>
</dbReference>
<reference evidence="3" key="1">
    <citation type="submission" date="2021-01" db="EMBL/GenBank/DDBJ databases">
        <authorList>
            <person name="Corre E."/>
            <person name="Pelletier E."/>
            <person name="Niang G."/>
            <person name="Scheremetjew M."/>
            <person name="Finn R."/>
            <person name="Kale V."/>
            <person name="Holt S."/>
            <person name="Cochrane G."/>
            <person name="Meng A."/>
            <person name="Brown T."/>
            <person name="Cohen L."/>
        </authorList>
    </citation>
    <scope>NUCLEOTIDE SEQUENCE</scope>
    <source>
        <strain evidence="3">MM31A-1</strain>
    </source>
</reference>
<dbReference type="AlphaFoldDB" id="A0A7S3PY62"/>
<accession>A0A7S3PY62</accession>
<gene>
    <name evidence="3" type="ORF">CDEB00056_LOCUS4165</name>
</gene>
<feature type="coiled-coil region" evidence="1">
    <location>
        <begin position="201"/>
        <end position="228"/>
    </location>
</feature>
<evidence type="ECO:0000256" key="1">
    <source>
        <dbReference type="SAM" id="Coils"/>
    </source>
</evidence>
<keyword evidence="1" id="KW-0175">Coiled coil</keyword>
<protein>
    <submittedName>
        <fullName evidence="3">Uncharacterized protein</fullName>
    </submittedName>
</protein>
<name>A0A7S3PY62_9STRA</name>
<evidence type="ECO:0000313" key="3">
    <source>
        <dbReference type="EMBL" id="CAE0459324.1"/>
    </source>
</evidence>
<sequence>MQRQLERTSYLLALCFIMEHRKNCCTGFITTSDYSLSPLRKRATDITNNPQQNYIFSKTFSIGTDGRQKHSHRRIEISSRMFSLYSAVESNQNHPSSRQDKTSRKKVADRKSLKVSRCIVLVGSAGIMLLTTGRMRSIGAIVCSYLLANTSCNTLMTKITIRSKCINQTSAFNDICESRIWEGNKRISNASKQSRRRNAWMDQCLTSVEETEERMADLKEKEAMTIEAEQKEKAKKWVQATIRSSTEAREELNQTCSIRAEKKRISKRWAESMVRSTGVDL</sequence>